<dbReference type="GO" id="GO:0006513">
    <property type="term" value="P:protein monoubiquitination"/>
    <property type="evidence" value="ECO:0000318"/>
    <property type="project" value="GO_Central"/>
</dbReference>
<dbReference type="KEGG" id="hro:HELRODRAFT_163574"/>
<feature type="compositionally biased region" description="Polar residues" evidence="8">
    <location>
        <begin position="452"/>
        <end position="470"/>
    </location>
</feature>
<dbReference type="PANTHER" id="PTHR46077:SF5">
    <property type="entry name" value="RING-TYPE DOMAIN-CONTAINING PROTEIN"/>
    <property type="match status" value="1"/>
</dbReference>
<evidence type="ECO:0000259" key="9">
    <source>
        <dbReference type="PROSITE" id="PS50089"/>
    </source>
</evidence>
<keyword evidence="4" id="KW-0479">Metal-binding</keyword>
<feature type="compositionally biased region" description="Low complexity" evidence="8">
    <location>
        <begin position="320"/>
        <end position="332"/>
    </location>
</feature>
<feature type="region of interest" description="Disordered" evidence="8">
    <location>
        <begin position="302"/>
        <end position="332"/>
    </location>
</feature>
<feature type="domain" description="RING-type" evidence="9">
    <location>
        <begin position="21"/>
        <end position="62"/>
    </location>
</feature>
<evidence type="ECO:0000313" key="12">
    <source>
        <dbReference type="Proteomes" id="UP000015101"/>
    </source>
</evidence>
<dbReference type="Proteomes" id="UP000015101">
    <property type="component" value="Unassembled WGS sequence"/>
</dbReference>
<evidence type="ECO:0000256" key="8">
    <source>
        <dbReference type="SAM" id="MobiDB-lite"/>
    </source>
</evidence>
<dbReference type="GO" id="GO:0061630">
    <property type="term" value="F:ubiquitin protein ligase activity"/>
    <property type="evidence" value="ECO:0000318"/>
    <property type="project" value="GO_Central"/>
</dbReference>
<proteinExistence type="predicted"/>
<dbReference type="Gene3D" id="3.30.40.10">
    <property type="entry name" value="Zinc/RING finger domain, C3HC4 (zinc finger)"/>
    <property type="match status" value="1"/>
</dbReference>
<dbReference type="PROSITE" id="PS50089">
    <property type="entry name" value="ZF_RING_2"/>
    <property type="match status" value="1"/>
</dbReference>
<sequence length="649" mass="72234">MSKSPERLSSSPIDPNNSSQCSICLGSIDLQLRSVISVCFHEFCFICIKEWSKTNAVCPLCKQSFTKIFHNIRSDEDYDVYNVVVVGRRTASSFSPALHSHRGETHYRYFPHNRLSYSPPGLQNVRWRYFGLSPSNGVTSISRRNLYLQNLWTKKMISNCTQAEKFCQTGANFYRKYPACCHRLAPWLNRELNGLFSYGSSNVNVSDLMQKILDLIKVHDITSAEFYNEMEPIFQENTRHFIYEFFSFARTPYDMETYDSNIKYSPNADTRVYNMIISGNNNNPIVVSDDGNSVPRVIPPPPTSSPIASTSFQNDMRPPISRNRISGRNSGRSNFKVAFSGKLVFQNSSAASSDVEVISPPTATITITATASNSGNKSSNNKKNNKSNNKNNNNNNYDVVDGEDDEEEVEIVGMEKPWSSRSPVTILDDDDDDDHKNGNSSKSNSSRSKNNHQTNTSSKGPGSKQTTLENNFLDGYDCSDDDDDDDCDDGFIEFLKVVKPVAVVAPNQKNISKKMELLCSDSTDQSDSDKYDHCDDLPSPSSSSLLLSSSPSKTSTDNTLSASSSTSPKIMSTLTSSSSSSKKLQPSTSSSSFSSSHDVDEDDDDDDVVETLYEEKNGKRKLKSEVGFHNLNSLFKKHCTGHKNSKKSG</sequence>
<dbReference type="EMBL" id="AMQM01001398">
    <property type="status" value="NOT_ANNOTATED_CDS"/>
    <property type="molecule type" value="Genomic_DNA"/>
</dbReference>
<feature type="compositionally biased region" description="Low complexity" evidence="8">
    <location>
        <begin position="369"/>
        <end position="399"/>
    </location>
</feature>
<dbReference type="RefSeq" id="XP_009025660.1">
    <property type="nucleotide sequence ID" value="XM_009027412.1"/>
</dbReference>
<dbReference type="SUPFAM" id="SSF57850">
    <property type="entry name" value="RING/U-box"/>
    <property type="match status" value="1"/>
</dbReference>
<evidence type="ECO:0000256" key="4">
    <source>
        <dbReference type="ARBA" id="ARBA00022723"/>
    </source>
</evidence>
<accession>T1EU83</accession>
<feature type="compositionally biased region" description="Low complexity" evidence="8">
    <location>
        <begin position="576"/>
        <end position="596"/>
    </location>
</feature>
<dbReference type="PANTHER" id="PTHR46077">
    <property type="entry name" value="E3 UBIQUITIN-PROTEIN LIGASE TOPORS"/>
    <property type="match status" value="1"/>
</dbReference>
<evidence type="ECO:0000256" key="7">
    <source>
        <dbReference type="PROSITE-ProRule" id="PRU00175"/>
    </source>
</evidence>
<name>T1EU83_HELRO</name>
<dbReference type="Pfam" id="PF26084">
    <property type="entry name" value="PWI_Topors"/>
    <property type="match status" value="1"/>
</dbReference>
<dbReference type="CTD" id="20200133"/>
<dbReference type="HOGENOM" id="CLU_422299_0_0_1"/>
<dbReference type="InterPro" id="IPR017907">
    <property type="entry name" value="Znf_RING_CS"/>
</dbReference>
<dbReference type="InterPro" id="IPR058745">
    <property type="entry name" value="PWI_Topors"/>
</dbReference>
<feature type="compositionally biased region" description="Basic and acidic residues" evidence="8">
    <location>
        <begin position="527"/>
        <end position="536"/>
    </location>
</feature>
<dbReference type="InterPro" id="IPR013083">
    <property type="entry name" value="Znf_RING/FYVE/PHD"/>
</dbReference>
<feature type="region of interest" description="Disordered" evidence="8">
    <location>
        <begin position="520"/>
        <end position="609"/>
    </location>
</feature>
<dbReference type="PROSITE" id="PS00518">
    <property type="entry name" value="ZF_RING_1"/>
    <property type="match status" value="1"/>
</dbReference>
<reference evidence="12" key="1">
    <citation type="submission" date="2012-12" db="EMBL/GenBank/DDBJ databases">
        <authorList>
            <person name="Hellsten U."/>
            <person name="Grimwood J."/>
            <person name="Chapman J.A."/>
            <person name="Shapiro H."/>
            <person name="Aerts A."/>
            <person name="Otillar R.P."/>
            <person name="Terry A.Y."/>
            <person name="Boore J.L."/>
            <person name="Simakov O."/>
            <person name="Marletaz F."/>
            <person name="Cho S.-J."/>
            <person name="Edsinger-Gonzales E."/>
            <person name="Havlak P."/>
            <person name="Kuo D.-H."/>
            <person name="Larsson T."/>
            <person name="Lv J."/>
            <person name="Arendt D."/>
            <person name="Savage R."/>
            <person name="Osoegawa K."/>
            <person name="de Jong P."/>
            <person name="Lindberg D.R."/>
            <person name="Seaver E.C."/>
            <person name="Weisblat D.A."/>
            <person name="Putnam N.H."/>
            <person name="Grigoriev I.V."/>
            <person name="Rokhsar D.S."/>
        </authorList>
    </citation>
    <scope>NUCLEOTIDE SEQUENCE</scope>
</reference>
<dbReference type="InterPro" id="IPR058746">
    <property type="entry name" value="Znf_RING-type_Topors"/>
</dbReference>
<keyword evidence="5 7" id="KW-0863">Zinc-finger</keyword>
<evidence type="ECO:0000313" key="10">
    <source>
        <dbReference type="EMBL" id="ESN96505.1"/>
    </source>
</evidence>
<feature type="compositionally biased region" description="Acidic residues" evidence="8">
    <location>
        <begin position="400"/>
        <end position="410"/>
    </location>
</feature>
<evidence type="ECO:0000256" key="5">
    <source>
        <dbReference type="ARBA" id="ARBA00022771"/>
    </source>
</evidence>
<evidence type="ECO:0000313" key="11">
    <source>
        <dbReference type="EnsemblMetazoa" id="HelroP163574"/>
    </source>
</evidence>
<reference evidence="10 12" key="2">
    <citation type="journal article" date="2013" name="Nature">
        <title>Insights into bilaterian evolution from three spiralian genomes.</title>
        <authorList>
            <person name="Simakov O."/>
            <person name="Marletaz F."/>
            <person name="Cho S.J."/>
            <person name="Edsinger-Gonzales E."/>
            <person name="Havlak P."/>
            <person name="Hellsten U."/>
            <person name="Kuo D.H."/>
            <person name="Larsson T."/>
            <person name="Lv J."/>
            <person name="Arendt D."/>
            <person name="Savage R."/>
            <person name="Osoegawa K."/>
            <person name="de Jong P."/>
            <person name="Grimwood J."/>
            <person name="Chapman J.A."/>
            <person name="Shapiro H."/>
            <person name="Aerts A."/>
            <person name="Otillar R.P."/>
            <person name="Terry A.Y."/>
            <person name="Boore J.L."/>
            <person name="Grigoriev I.V."/>
            <person name="Lindberg D.R."/>
            <person name="Seaver E.C."/>
            <person name="Weisblat D.A."/>
            <person name="Putnam N.H."/>
            <person name="Rokhsar D.S."/>
        </authorList>
    </citation>
    <scope>NUCLEOTIDE SEQUENCE</scope>
</reference>
<organism evidence="11 12">
    <name type="scientific">Helobdella robusta</name>
    <name type="common">Californian leech</name>
    <dbReference type="NCBI Taxonomy" id="6412"/>
    <lineage>
        <taxon>Eukaryota</taxon>
        <taxon>Metazoa</taxon>
        <taxon>Spiralia</taxon>
        <taxon>Lophotrochozoa</taxon>
        <taxon>Annelida</taxon>
        <taxon>Clitellata</taxon>
        <taxon>Hirudinea</taxon>
        <taxon>Rhynchobdellida</taxon>
        <taxon>Glossiphoniidae</taxon>
        <taxon>Helobdella</taxon>
    </lineage>
</organism>
<keyword evidence="3" id="KW-0808">Transferase</keyword>
<feature type="compositionally biased region" description="Low complexity" evidence="8">
    <location>
        <begin position="438"/>
        <end position="448"/>
    </location>
</feature>
<feature type="compositionally biased region" description="Acidic residues" evidence="8">
    <location>
        <begin position="599"/>
        <end position="609"/>
    </location>
</feature>
<keyword evidence="12" id="KW-1185">Reference proteome</keyword>
<protein>
    <recommendedName>
        <fullName evidence="2">RING-type E3 ubiquitin transferase</fullName>
        <ecNumber evidence="2">2.3.2.27</ecNumber>
    </recommendedName>
</protein>
<dbReference type="AlphaFoldDB" id="T1EU83"/>
<feature type="region of interest" description="Disordered" evidence="8">
    <location>
        <begin position="369"/>
        <end position="480"/>
    </location>
</feature>
<dbReference type="EnsemblMetazoa" id="HelroT163574">
    <property type="protein sequence ID" value="HelroP163574"/>
    <property type="gene ID" value="HelroG163574"/>
</dbReference>
<dbReference type="InParanoid" id="T1EU83"/>
<reference evidence="11" key="3">
    <citation type="submission" date="2015-06" db="UniProtKB">
        <authorList>
            <consortium name="EnsemblMetazoa"/>
        </authorList>
    </citation>
    <scope>IDENTIFICATION</scope>
</reference>
<dbReference type="Pfam" id="PF13639">
    <property type="entry name" value="zf-RING_2"/>
    <property type="match status" value="1"/>
</dbReference>
<dbReference type="SMART" id="SM00184">
    <property type="entry name" value="RING"/>
    <property type="match status" value="1"/>
</dbReference>
<dbReference type="eggNOG" id="KOG4430">
    <property type="taxonomic scope" value="Eukaryota"/>
</dbReference>
<comment type="catalytic activity">
    <reaction evidence="1">
        <text>S-ubiquitinyl-[E2 ubiquitin-conjugating enzyme]-L-cysteine + [acceptor protein]-L-lysine = [E2 ubiquitin-conjugating enzyme]-L-cysteine + N(6)-ubiquitinyl-[acceptor protein]-L-lysine.</text>
        <dbReference type="EC" id="2.3.2.27"/>
    </reaction>
</comment>
<dbReference type="STRING" id="6412.T1EU83"/>
<dbReference type="GO" id="GO:0000209">
    <property type="term" value="P:protein polyubiquitination"/>
    <property type="evidence" value="ECO:0000318"/>
    <property type="project" value="GO_Central"/>
</dbReference>
<dbReference type="GeneID" id="20200133"/>
<dbReference type="GO" id="GO:0008270">
    <property type="term" value="F:zinc ion binding"/>
    <property type="evidence" value="ECO:0007669"/>
    <property type="project" value="UniProtKB-KW"/>
</dbReference>
<evidence type="ECO:0000256" key="3">
    <source>
        <dbReference type="ARBA" id="ARBA00022679"/>
    </source>
</evidence>
<dbReference type="InterPro" id="IPR001841">
    <property type="entry name" value="Znf_RING"/>
</dbReference>
<dbReference type="EC" id="2.3.2.27" evidence="2"/>
<evidence type="ECO:0000256" key="1">
    <source>
        <dbReference type="ARBA" id="ARBA00000900"/>
    </source>
</evidence>
<feature type="compositionally biased region" description="Low complexity" evidence="8">
    <location>
        <begin position="537"/>
        <end position="552"/>
    </location>
</feature>
<evidence type="ECO:0000256" key="2">
    <source>
        <dbReference type="ARBA" id="ARBA00012483"/>
    </source>
</evidence>
<gene>
    <name evidence="11" type="primary">20200133</name>
    <name evidence="10" type="ORF">HELRODRAFT_163574</name>
</gene>
<dbReference type="OrthoDB" id="365379at2759"/>
<evidence type="ECO:0000256" key="6">
    <source>
        <dbReference type="ARBA" id="ARBA00022833"/>
    </source>
</evidence>
<feature type="compositionally biased region" description="Polar residues" evidence="8">
    <location>
        <begin position="553"/>
        <end position="575"/>
    </location>
</feature>
<keyword evidence="6" id="KW-0862">Zinc</keyword>
<dbReference type="EMBL" id="KB097495">
    <property type="protein sequence ID" value="ESN96505.1"/>
    <property type="molecule type" value="Genomic_DNA"/>
</dbReference>
<dbReference type="CDD" id="cd16574">
    <property type="entry name" value="RING-HC_Topors"/>
    <property type="match status" value="1"/>
</dbReference>